<feature type="transmembrane region" description="Helical" evidence="1">
    <location>
        <begin position="254"/>
        <end position="276"/>
    </location>
</feature>
<proteinExistence type="predicted"/>
<organism evidence="2 3">
    <name type="scientific">Caenorhabditis bovis</name>
    <dbReference type="NCBI Taxonomy" id="2654633"/>
    <lineage>
        <taxon>Eukaryota</taxon>
        <taxon>Metazoa</taxon>
        <taxon>Ecdysozoa</taxon>
        <taxon>Nematoda</taxon>
        <taxon>Chromadorea</taxon>
        <taxon>Rhabditida</taxon>
        <taxon>Rhabditina</taxon>
        <taxon>Rhabditomorpha</taxon>
        <taxon>Rhabditoidea</taxon>
        <taxon>Rhabditidae</taxon>
        <taxon>Peloderinae</taxon>
        <taxon>Caenorhabditis</taxon>
    </lineage>
</organism>
<keyword evidence="1" id="KW-1133">Transmembrane helix</keyword>
<dbReference type="PANTHER" id="PTHR22941:SF307">
    <property type="entry name" value="SERPENTINE RECEPTOR, CLASS H"/>
    <property type="match status" value="1"/>
</dbReference>
<dbReference type="Proteomes" id="UP000494206">
    <property type="component" value="Unassembled WGS sequence"/>
</dbReference>
<dbReference type="AlphaFoldDB" id="A0A8S1E4J4"/>
<dbReference type="PANTHER" id="PTHR22941">
    <property type="entry name" value="SERPENTINE RECEPTOR"/>
    <property type="match status" value="1"/>
</dbReference>
<dbReference type="OrthoDB" id="5791790at2759"/>
<keyword evidence="1" id="KW-0812">Transmembrane</keyword>
<keyword evidence="3" id="KW-1185">Reference proteome</keyword>
<feature type="transmembrane region" description="Helical" evidence="1">
    <location>
        <begin position="107"/>
        <end position="127"/>
    </location>
</feature>
<dbReference type="InterPro" id="IPR019422">
    <property type="entry name" value="7TM_GPCR_serpentine_rcpt_Srh"/>
</dbReference>
<name>A0A8S1E4J4_9PELO</name>
<reference evidence="2 3" key="1">
    <citation type="submission" date="2020-04" db="EMBL/GenBank/DDBJ databases">
        <authorList>
            <person name="Laetsch R D."/>
            <person name="Stevens L."/>
            <person name="Kumar S."/>
            <person name="Blaxter L. M."/>
        </authorList>
    </citation>
    <scope>NUCLEOTIDE SEQUENCE [LARGE SCALE GENOMIC DNA]</scope>
</reference>
<evidence type="ECO:0000256" key="1">
    <source>
        <dbReference type="SAM" id="Phobius"/>
    </source>
</evidence>
<accession>A0A8S1E4J4</accession>
<dbReference type="InterPro" id="IPR053220">
    <property type="entry name" value="Nematode_rcpt-like_serp_H"/>
</dbReference>
<evidence type="ECO:0000313" key="2">
    <source>
        <dbReference type="EMBL" id="CAB3398524.1"/>
    </source>
</evidence>
<protein>
    <recommendedName>
        <fullName evidence="4">Serpentine Receptor, class H</fullName>
    </recommendedName>
</protein>
<gene>
    <name evidence="2" type="ORF">CBOVIS_LOCUS1789</name>
</gene>
<evidence type="ECO:0008006" key="4">
    <source>
        <dbReference type="Google" id="ProtNLM"/>
    </source>
</evidence>
<feature type="transmembrane region" description="Helical" evidence="1">
    <location>
        <begin position="148"/>
        <end position="167"/>
    </location>
</feature>
<feature type="transmembrane region" description="Helical" evidence="1">
    <location>
        <begin position="288"/>
        <end position="307"/>
    </location>
</feature>
<dbReference type="EMBL" id="CADEPM010000001">
    <property type="protein sequence ID" value="CAB3398524.1"/>
    <property type="molecule type" value="Genomic_DNA"/>
</dbReference>
<feature type="transmembrane region" description="Helical" evidence="1">
    <location>
        <begin position="206"/>
        <end position="233"/>
    </location>
</feature>
<feature type="transmembrane region" description="Helical" evidence="1">
    <location>
        <begin position="25"/>
        <end position="49"/>
    </location>
</feature>
<dbReference type="Pfam" id="PF10318">
    <property type="entry name" value="7TM_GPCR_Srh"/>
    <property type="match status" value="1"/>
</dbReference>
<comment type="caution">
    <text evidence="2">The sequence shown here is derived from an EMBL/GenBank/DDBJ whole genome shotgun (WGS) entry which is preliminary data.</text>
</comment>
<sequence length="352" mass="40508">MDDYYNNYYLINCDLNFTVFSTWQFLATAVHILSVFLVCVNLFGAYCILFKTPPKMERVKWVMFNVHFWSTSVDIMLNSIITPYFFFPGICGFPVGVFAHFGVNTGLQIFLGQSFVGILAVAILMMFENRHRTLVTGKWSLENRTIRIVYYAINYTYGVMFVFPVFMDIPEQEPALLYVLNNIVNCPTPEFFLGTVYVLTTDNTQLMAMIIIFLFAIVFQCAFFIIHSLYFLLTRANSMSKRTLQLQKRFIMSVCIQVANPVFVLVVPVVMFMYVISAGYYNQALNNITVILISLHGITATISLVLLNEPYRAFLLSILNKNRHKLSSKLAKSSQVFQLRSSMSFNERSVLY</sequence>
<keyword evidence="1" id="KW-0472">Membrane</keyword>
<evidence type="ECO:0000313" key="3">
    <source>
        <dbReference type="Proteomes" id="UP000494206"/>
    </source>
</evidence>